<dbReference type="Proteomes" id="UP001521785">
    <property type="component" value="Unassembled WGS sequence"/>
</dbReference>
<accession>A0ABR3QI50</accession>
<dbReference type="InterPro" id="IPR021842">
    <property type="entry name" value="DUF3435"/>
</dbReference>
<reference evidence="2 3" key="1">
    <citation type="submission" date="2024-02" db="EMBL/GenBank/DDBJ databases">
        <title>De novo assembly and annotation of 12 fungi associated with fruit tree decline syndrome in Ontario, Canada.</title>
        <authorList>
            <person name="Sulman M."/>
            <person name="Ellouze W."/>
            <person name="Ilyukhin E."/>
        </authorList>
    </citation>
    <scope>NUCLEOTIDE SEQUENCE [LARGE SCALE GENOMIC DNA]</scope>
    <source>
        <strain evidence="2 3">M42-189</strain>
    </source>
</reference>
<organism evidence="2 3">
    <name type="scientific">Paraconiothyrium brasiliense</name>
    <dbReference type="NCBI Taxonomy" id="300254"/>
    <lineage>
        <taxon>Eukaryota</taxon>
        <taxon>Fungi</taxon>
        <taxon>Dikarya</taxon>
        <taxon>Ascomycota</taxon>
        <taxon>Pezizomycotina</taxon>
        <taxon>Dothideomycetes</taxon>
        <taxon>Pleosporomycetidae</taxon>
        <taxon>Pleosporales</taxon>
        <taxon>Massarineae</taxon>
        <taxon>Didymosphaeriaceae</taxon>
        <taxon>Paraconiothyrium</taxon>
    </lineage>
</organism>
<name>A0ABR3QI50_9PLEO</name>
<keyword evidence="3" id="KW-1185">Reference proteome</keyword>
<feature type="compositionally biased region" description="Polar residues" evidence="1">
    <location>
        <begin position="534"/>
        <end position="543"/>
    </location>
</feature>
<evidence type="ECO:0000313" key="3">
    <source>
        <dbReference type="Proteomes" id="UP001521785"/>
    </source>
</evidence>
<comment type="caution">
    <text evidence="2">The sequence shown here is derived from an EMBL/GenBank/DDBJ whole genome shotgun (WGS) entry which is preliminary data.</text>
</comment>
<evidence type="ECO:0008006" key="4">
    <source>
        <dbReference type="Google" id="ProtNLM"/>
    </source>
</evidence>
<evidence type="ECO:0000313" key="2">
    <source>
        <dbReference type="EMBL" id="KAL1591522.1"/>
    </source>
</evidence>
<sequence length="635" mass="71804">MAVTITRPQRLVAVVIPCKGANARTASPHQKAKPQTVANLPPQAVHAAADRTAMPAEARSSFKSSDVVSSVLDLTGGEPRTELPIAGAELKTGRDSRPEAGAGRKRSIDGDEIAEWARSFEAEGPSKRKRKPRSKELIAYEEKKWEAKKFCFRVEEMAAFCLVSHIIAIGFGRAAFYYPYASVEQTFGLRVPDELNALRIEWKDKLLKLPFFCDATKIAGIHNILIQKPFPYQKYRETFVEWGIEAGMPGWMQLYDIRRAAGRKLDGALSKPERDQVMDHSGDTYNRYYVPTYIAEDFQAIYFGTPPQKDLVQSVSRIGFLRDPRAPKALTEEQKRDICNDPELISLAEIRKACLLKIYERGYKSVKSAKGEVCVEYKAAVKHFNSAKQKLLRNGLVKTREDYFKNVYKLEISAQLRGEKVVAAAEHATPARMQFEIEERATFVGIMSEPASSDGDLILRIRTLASLCHKQETRRLSPAAGQKRKHADFTTEENQPPASRRKRTQIEFITEQYQPPALGKHSKSRSPCAHTEVNESGTNNQQRGTELEFPMFLGARVCGFCLRTRSLPNEKRMKVYERQDVFDKHIGAHLRGDPTLQAEFQCYHPSCTTLLKDPEDFKRHDLDVHGVRHGVPHSR</sequence>
<protein>
    <recommendedName>
        <fullName evidence="4">C2H2-type domain-containing protein</fullName>
    </recommendedName>
</protein>
<dbReference type="PANTHER" id="PTHR37535">
    <property type="entry name" value="FLUG DOMAIN PROTEIN"/>
    <property type="match status" value="1"/>
</dbReference>
<feature type="region of interest" description="Disordered" evidence="1">
    <location>
        <begin position="79"/>
        <end position="108"/>
    </location>
</feature>
<dbReference type="EMBL" id="JAKJXO020000025">
    <property type="protein sequence ID" value="KAL1591522.1"/>
    <property type="molecule type" value="Genomic_DNA"/>
</dbReference>
<gene>
    <name evidence="2" type="ORF">SLS60_011914</name>
</gene>
<proteinExistence type="predicted"/>
<feature type="region of interest" description="Disordered" evidence="1">
    <location>
        <begin position="473"/>
        <end position="543"/>
    </location>
</feature>
<evidence type="ECO:0000256" key="1">
    <source>
        <dbReference type="SAM" id="MobiDB-lite"/>
    </source>
</evidence>
<dbReference type="PANTHER" id="PTHR37535:SF3">
    <property type="entry name" value="FLUG DOMAIN-CONTAINING PROTEIN"/>
    <property type="match status" value="1"/>
</dbReference>
<dbReference type="Pfam" id="PF11917">
    <property type="entry name" value="DUF3435"/>
    <property type="match status" value="1"/>
</dbReference>